<name>A0ABR3WXX2_9PEZI</name>
<organism evidence="2 3">
    <name type="scientific">Phialemonium thermophilum</name>
    <dbReference type="NCBI Taxonomy" id="223376"/>
    <lineage>
        <taxon>Eukaryota</taxon>
        <taxon>Fungi</taxon>
        <taxon>Dikarya</taxon>
        <taxon>Ascomycota</taxon>
        <taxon>Pezizomycotina</taxon>
        <taxon>Sordariomycetes</taxon>
        <taxon>Sordariomycetidae</taxon>
        <taxon>Cephalothecales</taxon>
        <taxon>Cephalothecaceae</taxon>
        <taxon>Phialemonium</taxon>
    </lineage>
</organism>
<dbReference type="Gene3D" id="3.40.50.720">
    <property type="entry name" value="NAD(P)-binding Rossmann-like Domain"/>
    <property type="match status" value="1"/>
</dbReference>
<dbReference type="PANTHER" id="PTHR14097:SF9">
    <property type="entry name" value="EPIMERASE, PUTATIVE (AFU_ORTHOLOGUE AFUA_8G07320)-RELATED"/>
    <property type="match status" value="1"/>
</dbReference>
<keyword evidence="3" id="KW-1185">Reference proteome</keyword>
<evidence type="ECO:0000313" key="2">
    <source>
        <dbReference type="EMBL" id="KAL1868539.1"/>
    </source>
</evidence>
<evidence type="ECO:0000259" key="1">
    <source>
        <dbReference type="Pfam" id="PF13460"/>
    </source>
</evidence>
<reference evidence="2 3" key="1">
    <citation type="journal article" date="2024" name="Commun. Biol.">
        <title>Comparative genomic analysis of thermophilic fungi reveals convergent evolutionary adaptations and gene losses.</title>
        <authorList>
            <person name="Steindorff A.S."/>
            <person name="Aguilar-Pontes M.V."/>
            <person name="Robinson A.J."/>
            <person name="Andreopoulos B."/>
            <person name="LaButti K."/>
            <person name="Kuo A."/>
            <person name="Mondo S."/>
            <person name="Riley R."/>
            <person name="Otillar R."/>
            <person name="Haridas S."/>
            <person name="Lipzen A."/>
            <person name="Grimwood J."/>
            <person name="Schmutz J."/>
            <person name="Clum A."/>
            <person name="Reid I.D."/>
            <person name="Moisan M.C."/>
            <person name="Butler G."/>
            <person name="Nguyen T.T.M."/>
            <person name="Dewar K."/>
            <person name="Conant G."/>
            <person name="Drula E."/>
            <person name="Henrissat B."/>
            <person name="Hansel C."/>
            <person name="Singer S."/>
            <person name="Hutchinson M.I."/>
            <person name="de Vries R.P."/>
            <person name="Natvig D.O."/>
            <person name="Powell A.J."/>
            <person name="Tsang A."/>
            <person name="Grigoriev I.V."/>
        </authorList>
    </citation>
    <scope>NUCLEOTIDE SEQUENCE [LARGE SCALE GENOMIC DNA]</scope>
    <source>
        <strain evidence="2 3">ATCC 24622</strain>
    </source>
</reference>
<accession>A0ABR3WXX2</accession>
<dbReference type="SUPFAM" id="SSF51735">
    <property type="entry name" value="NAD(P)-binding Rossmann-fold domains"/>
    <property type="match status" value="1"/>
</dbReference>
<dbReference type="InterPro" id="IPR016040">
    <property type="entry name" value="NAD(P)-bd_dom"/>
</dbReference>
<dbReference type="Pfam" id="PF13460">
    <property type="entry name" value="NAD_binding_10"/>
    <property type="match status" value="1"/>
</dbReference>
<proteinExistence type="predicted"/>
<dbReference type="InterPro" id="IPR036291">
    <property type="entry name" value="NAD(P)-bd_dom_sf"/>
</dbReference>
<protein>
    <recommendedName>
        <fullName evidence="1">NAD(P)-binding domain-containing protein</fullName>
    </recommendedName>
</protein>
<gene>
    <name evidence="2" type="ORF">VTK73DRAFT_3631</name>
</gene>
<feature type="domain" description="NAD(P)-binding" evidence="1">
    <location>
        <begin position="7"/>
        <end position="207"/>
    </location>
</feature>
<evidence type="ECO:0000313" key="3">
    <source>
        <dbReference type="Proteomes" id="UP001586593"/>
    </source>
</evidence>
<comment type="caution">
    <text evidence="2">The sequence shown here is derived from an EMBL/GenBank/DDBJ whole genome shotgun (WGS) entry which is preliminary data.</text>
</comment>
<sequence length="236" mass="25574">MKLIVTGATGFVASEVVRQALSRPEITSVVALSRTPLSLGKLPDDADSSKLKHVKIQDYGKYPDDIKKELAGADACIWTVGVVPNKAARMDWNTVRAICHESPLRFLEAMETVEKAKPFRFLYMSGALGERDQTKKPWMMPEYAHLRGETETAVLKVGAEHPGSLEVGVIKPGLITYPGGWLKQVASAAVRTIAPVVSVTEVAAAMLEEAVHGLEKETLENADLVRIGQKALAKAT</sequence>
<dbReference type="PANTHER" id="PTHR14097">
    <property type="entry name" value="OXIDOREDUCTASE HTATIP2"/>
    <property type="match status" value="1"/>
</dbReference>
<dbReference type="Proteomes" id="UP001586593">
    <property type="component" value="Unassembled WGS sequence"/>
</dbReference>
<dbReference type="EMBL" id="JAZHXJ010000214">
    <property type="protein sequence ID" value="KAL1868539.1"/>
    <property type="molecule type" value="Genomic_DNA"/>
</dbReference>